<dbReference type="GeneID" id="68850461"/>
<comment type="caution">
    <text evidence="1">The sequence shown here is derived from an EMBL/GenBank/DDBJ whole genome shotgun (WGS) entry which is preliminary data.</text>
</comment>
<accession>A0P405</accession>
<evidence type="ECO:0000313" key="2">
    <source>
        <dbReference type="Proteomes" id="UP000004848"/>
    </source>
</evidence>
<dbReference type="Proteomes" id="UP000004848">
    <property type="component" value="Unassembled WGS sequence"/>
</dbReference>
<organism evidence="1 2">
    <name type="scientific">Roseibium aggregatum (strain ATCC 25650 / DSM 13394 / JCM 20685 / NBRC 16684 / NCIMB 2208 / IAM 12614 / B1)</name>
    <name type="common">Stappia aggregata</name>
    <dbReference type="NCBI Taxonomy" id="384765"/>
    <lineage>
        <taxon>Bacteria</taxon>
        <taxon>Pseudomonadati</taxon>
        <taxon>Pseudomonadota</taxon>
        <taxon>Alphaproteobacteria</taxon>
        <taxon>Hyphomicrobiales</taxon>
        <taxon>Stappiaceae</taxon>
        <taxon>Roseibium</taxon>
    </lineage>
</organism>
<dbReference type="EMBL" id="AAUW01000036">
    <property type="protein sequence ID" value="EAV40251.1"/>
    <property type="molecule type" value="Genomic_DNA"/>
</dbReference>
<reference evidence="1 2" key="1">
    <citation type="submission" date="2006-05" db="EMBL/GenBank/DDBJ databases">
        <authorList>
            <person name="King G."/>
            <person name="Ferriera S."/>
            <person name="Johnson J."/>
            <person name="Kravitz S."/>
            <person name="Beeson K."/>
            <person name="Sutton G."/>
            <person name="Rogers Y.-H."/>
            <person name="Friedman R."/>
            <person name="Frazier M."/>
            <person name="Venter J.C."/>
        </authorList>
    </citation>
    <scope>NUCLEOTIDE SEQUENCE [LARGE SCALE GENOMIC DNA]</scope>
    <source>
        <strain evidence="2">ATCC 25650 / DSM 13394 / JCM 20685 / NBRC 16684 / NCIMB 2208 / IAM 12614 / B1</strain>
    </source>
</reference>
<gene>
    <name evidence="1" type="ORF">SIAM614_00295</name>
</gene>
<proteinExistence type="predicted"/>
<dbReference type="AlphaFoldDB" id="A0P405"/>
<sequence length="57" mass="6369">MAGGKCVGSGLDRKADYRRDGVQDISFWTPGLFDEMLRDKQAQKKGVHTGIRARMDV</sequence>
<name>A0P405_ROSAI</name>
<protein>
    <submittedName>
        <fullName evidence="1">Uncharacterized protein</fullName>
    </submittedName>
</protein>
<dbReference type="OrthoDB" id="434878at2"/>
<dbReference type="RefSeq" id="WP_006940414.1">
    <property type="nucleotide sequence ID" value="NZ_AAUW01000036.1"/>
</dbReference>
<evidence type="ECO:0000313" key="1">
    <source>
        <dbReference type="EMBL" id="EAV40251.1"/>
    </source>
</evidence>